<accession>A0A396BS82</accession>
<proteinExistence type="predicted"/>
<sequence>MTMLLSIIVPTFKPQKTYFEECLFSLFNQTMFHYLYEVIVVLNGDIDTQYTDMILDIFAYKPAGLYCRLIKTDQAGVSNARNLGIDAAKGQYIGFVDDDDIVSSDYLEELCKISSRNIVGVSNVHTFRKTIEEKEDNFFACRIIQQRECQYSLFRNRAILAFPVAKLIHRDIIGNRRFNPRFKNGEDALFMTEISDLIGGFRFTKEDTTYYVRERAGSASRRPLKRGQLCWDTFMLIKAYVSIYLSSPFSYNFLLFASRIPGSIKGAIKLSRNTAFF</sequence>
<keyword evidence="3" id="KW-0808">Transferase</keyword>
<dbReference type="EMBL" id="QRJE01000070">
    <property type="protein sequence ID" value="RHH04796.1"/>
    <property type="molecule type" value="Genomic_DNA"/>
</dbReference>
<name>A0A396BS82_BACFG</name>
<evidence type="ECO:0000313" key="2">
    <source>
        <dbReference type="EMBL" id="QCQ43438.1"/>
    </source>
</evidence>
<evidence type="ECO:0000313" key="4">
    <source>
        <dbReference type="Proteomes" id="UP000036847"/>
    </source>
</evidence>
<dbReference type="OrthoDB" id="1114838at2"/>
<protein>
    <submittedName>
        <fullName evidence="3">Glycosyltransferase family 2 protein</fullName>
    </submittedName>
</protein>
<dbReference type="InterPro" id="IPR001173">
    <property type="entry name" value="Glyco_trans_2-like"/>
</dbReference>
<dbReference type="EMBL" id="CP036546">
    <property type="protein sequence ID" value="QCQ43438.1"/>
    <property type="molecule type" value="Genomic_DNA"/>
</dbReference>
<dbReference type="AlphaFoldDB" id="A0A396BS82"/>
<dbReference type="InterPro" id="IPR029044">
    <property type="entry name" value="Nucleotide-diphossugar_trans"/>
</dbReference>
<dbReference type="Proteomes" id="UP000036847">
    <property type="component" value="Chromosome"/>
</dbReference>
<reference evidence="3 5" key="2">
    <citation type="submission" date="2018-08" db="EMBL/GenBank/DDBJ databases">
        <title>A genome reference for cultivated species of the human gut microbiota.</title>
        <authorList>
            <person name="Zou Y."/>
            <person name="Xue W."/>
            <person name="Luo G."/>
        </authorList>
    </citation>
    <scope>NUCLEOTIDE SEQUENCE [LARGE SCALE GENOMIC DNA]</scope>
    <source>
        <strain evidence="3 5">AM18-6</strain>
    </source>
</reference>
<gene>
    <name evidence="3" type="ORF">DW228_24460</name>
    <name evidence="2" type="ORF">EC80_000360</name>
</gene>
<evidence type="ECO:0000313" key="5">
    <source>
        <dbReference type="Proteomes" id="UP000266644"/>
    </source>
</evidence>
<reference evidence="2" key="1">
    <citation type="book" date="2014" name="THE 24TH EUROPEAN CONGRESS OF CLINICAL MICROBIOLOGY AND INFECTIOUS DISEASES" publisher="ECCMID 2014" city="Barcelona, Spain">
        <title>Identification of resistance genes in three multidrug-resistant Bacteroides fragilis isolates by whole genome sequencing.</title>
        <editorList>
            <person name="Unknown"/>
            <person name="A."/>
        </editorList>
        <authorList>
            <person name="Sydenham T.V."/>
            <person name="Hasman H."/>
            <person name="Wang M."/>
            <person name="Soki J."/>
            <person name="Nagy E."/>
            <person name="Justesen U.S."/>
        </authorList>
    </citation>
    <scope>NUCLEOTIDE SEQUENCE</scope>
    <source>
        <strain evidence="2">DCMSKEJBY0001B</strain>
    </source>
</reference>
<dbReference type="Proteomes" id="UP000266644">
    <property type="component" value="Unassembled WGS sequence"/>
</dbReference>
<dbReference type="Gene3D" id="3.90.550.10">
    <property type="entry name" value="Spore Coat Polysaccharide Biosynthesis Protein SpsA, Chain A"/>
    <property type="match status" value="1"/>
</dbReference>
<organism evidence="3 5">
    <name type="scientific">Bacteroides fragilis</name>
    <dbReference type="NCBI Taxonomy" id="817"/>
    <lineage>
        <taxon>Bacteria</taxon>
        <taxon>Pseudomonadati</taxon>
        <taxon>Bacteroidota</taxon>
        <taxon>Bacteroidia</taxon>
        <taxon>Bacteroidales</taxon>
        <taxon>Bacteroidaceae</taxon>
        <taxon>Bacteroides</taxon>
    </lineage>
</organism>
<dbReference type="SUPFAM" id="SSF53448">
    <property type="entry name" value="Nucleotide-diphospho-sugar transferases"/>
    <property type="match status" value="1"/>
</dbReference>
<dbReference type="GO" id="GO:0016758">
    <property type="term" value="F:hexosyltransferase activity"/>
    <property type="evidence" value="ECO:0007669"/>
    <property type="project" value="UniProtKB-ARBA"/>
</dbReference>
<dbReference type="RefSeq" id="WP_080714473.1">
    <property type="nucleotide sequence ID" value="NZ_CP036546.1"/>
</dbReference>
<dbReference type="PANTHER" id="PTHR22916">
    <property type="entry name" value="GLYCOSYLTRANSFERASE"/>
    <property type="match status" value="1"/>
</dbReference>
<dbReference type="CDD" id="cd00761">
    <property type="entry name" value="Glyco_tranf_GTA_type"/>
    <property type="match status" value="1"/>
</dbReference>
<evidence type="ECO:0000313" key="3">
    <source>
        <dbReference type="EMBL" id="RHH04796.1"/>
    </source>
</evidence>
<dbReference type="Pfam" id="PF00535">
    <property type="entry name" value="Glycos_transf_2"/>
    <property type="match status" value="1"/>
</dbReference>
<feature type="domain" description="Glycosyltransferase 2-like" evidence="1">
    <location>
        <begin position="6"/>
        <end position="136"/>
    </location>
</feature>
<evidence type="ECO:0000259" key="1">
    <source>
        <dbReference type="Pfam" id="PF00535"/>
    </source>
</evidence>
<reference evidence="2 4" key="3">
    <citation type="submission" date="2019-03" db="EMBL/GenBank/DDBJ databases">
        <title>Complete genome assembly of MDR B. fragilis.</title>
        <authorList>
            <person name="Sydenham T.V."/>
            <person name="Hasman H."/>
            <person name="Justesen U.S."/>
        </authorList>
    </citation>
    <scope>NUCLEOTIDE SEQUENCE [LARGE SCALE GENOMIC DNA]</scope>
    <source>
        <strain evidence="2 4">DCMSKEJBY0001B</strain>
    </source>
</reference>